<feature type="transmembrane region" description="Helical" evidence="1">
    <location>
        <begin position="216"/>
        <end position="243"/>
    </location>
</feature>
<evidence type="ECO:0008006" key="4">
    <source>
        <dbReference type="Google" id="ProtNLM"/>
    </source>
</evidence>
<feature type="transmembrane region" description="Helical" evidence="1">
    <location>
        <begin position="297"/>
        <end position="316"/>
    </location>
</feature>
<organism evidence="2 3">
    <name type="scientific">Eubacterium uniforme</name>
    <dbReference type="NCBI Taxonomy" id="39495"/>
    <lineage>
        <taxon>Bacteria</taxon>
        <taxon>Bacillati</taxon>
        <taxon>Bacillota</taxon>
        <taxon>Clostridia</taxon>
        <taxon>Eubacteriales</taxon>
        <taxon>Eubacteriaceae</taxon>
        <taxon>Eubacterium</taxon>
    </lineage>
</organism>
<evidence type="ECO:0000313" key="3">
    <source>
        <dbReference type="Proteomes" id="UP000190814"/>
    </source>
</evidence>
<dbReference type="OrthoDB" id="2004088at2"/>
<keyword evidence="1" id="KW-0472">Membrane</keyword>
<feature type="transmembrane region" description="Helical" evidence="1">
    <location>
        <begin position="264"/>
        <end position="285"/>
    </location>
</feature>
<dbReference type="AlphaFoldDB" id="A0A1T4VCA3"/>
<keyword evidence="1" id="KW-1133">Transmembrane helix</keyword>
<reference evidence="2 3" key="1">
    <citation type="submission" date="2017-02" db="EMBL/GenBank/DDBJ databases">
        <authorList>
            <person name="Peterson S.W."/>
        </authorList>
    </citation>
    <scope>NUCLEOTIDE SEQUENCE [LARGE SCALE GENOMIC DNA]</scope>
    <source>
        <strain evidence="2 3">ATCC 35992</strain>
    </source>
</reference>
<keyword evidence="1" id="KW-0812">Transmembrane</keyword>
<evidence type="ECO:0000313" key="2">
    <source>
        <dbReference type="EMBL" id="SKA62533.1"/>
    </source>
</evidence>
<feature type="transmembrane region" description="Helical" evidence="1">
    <location>
        <begin position="328"/>
        <end position="350"/>
    </location>
</feature>
<dbReference type="STRING" id="39495.SAMN02745111_00639"/>
<gene>
    <name evidence="2" type="ORF">SAMN02745111_00639</name>
</gene>
<dbReference type="EMBL" id="FUXZ01000004">
    <property type="protein sequence ID" value="SKA62533.1"/>
    <property type="molecule type" value="Genomic_DNA"/>
</dbReference>
<accession>A0A1T4VCA3</accession>
<name>A0A1T4VCA3_9FIRM</name>
<dbReference type="Proteomes" id="UP000190814">
    <property type="component" value="Unassembled WGS sequence"/>
</dbReference>
<sequence>MKKFKLFLTLCYLLFKRLFKNPIFVISLISIPVLACALNKSANTDESVLKIGLYAQEKSENILAKRIIEEFTKKNEKTFSFIEYKSKKEMDKAILKDDITCGITFEKELEKALLEFCDGTYQNDLTHDSPISITYRDVYEKSANLILCKEAFFSKIYDVYSEAVMLIFAKDTLNIDTKEMLKLRELRNEQEVIENFFTFTYANGAKNEILSGDKTISYLLLPLRGLIFALILLCAMCGGILYLHDEEQGFFKNVKYTNRFIYNLAYVFVPTVLSAICGLFGLFMGDVASSMFKEIKLMILYSILIMAVCFIFISLTRSLNLYVSILPLYIISNIIICPVFINIADFVPIFKYVRYFLPVYYGLMP</sequence>
<keyword evidence="3" id="KW-1185">Reference proteome</keyword>
<evidence type="ECO:0000256" key="1">
    <source>
        <dbReference type="SAM" id="Phobius"/>
    </source>
</evidence>
<dbReference type="RefSeq" id="WP_078765532.1">
    <property type="nucleotide sequence ID" value="NZ_FUXZ01000004.1"/>
</dbReference>
<proteinExistence type="predicted"/>
<protein>
    <recommendedName>
        <fullName evidence="4">ABC-2 family transporter protein</fullName>
    </recommendedName>
</protein>